<reference evidence="1 2" key="1">
    <citation type="submission" date="2021-03" db="EMBL/GenBank/DDBJ databases">
        <title>Sequencing the genomes of 1000 actinobacteria strains.</title>
        <authorList>
            <person name="Klenk H.-P."/>
        </authorList>
    </citation>
    <scope>NUCLEOTIDE SEQUENCE [LARGE SCALE GENOMIC DNA]</scope>
    <source>
        <strain evidence="1 2">DSM 46713</strain>
    </source>
</reference>
<evidence type="ECO:0000313" key="1">
    <source>
        <dbReference type="EMBL" id="MBP2450507.1"/>
    </source>
</evidence>
<dbReference type="EMBL" id="JAGIOP010000001">
    <property type="protein sequence ID" value="MBP2450507.1"/>
    <property type="molecule type" value="Genomic_DNA"/>
</dbReference>
<evidence type="ECO:0000313" key="2">
    <source>
        <dbReference type="Proteomes" id="UP000694460"/>
    </source>
</evidence>
<name>A0ABS4ZLY8_9MYCO</name>
<protein>
    <submittedName>
        <fullName evidence="1">Uncharacterized protein</fullName>
    </submittedName>
</protein>
<proteinExistence type="predicted"/>
<organism evidence="1 2">
    <name type="scientific">Mycolicibacterium lutetiense</name>
    <dbReference type="NCBI Taxonomy" id="1641992"/>
    <lineage>
        <taxon>Bacteria</taxon>
        <taxon>Bacillati</taxon>
        <taxon>Actinomycetota</taxon>
        <taxon>Actinomycetes</taxon>
        <taxon>Mycobacteriales</taxon>
        <taxon>Mycobacteriaceae</taxon>
        <taxon>Mycolicibacterium</taxon>
    </lineage>
</organism>
<accession>A0ABS4ZLY8</accession>
<gene>
    <name evidence="1" type="ORF">JOF57_000392</name>
</gene>
<comment type="caution">
    <text evidence="1">The sequence shown here is derived from an EMBL/GenBank/DDBJ whole genome shotgun (WGS) entry which is preliminary data.</text>
</comment>
<keyword evidence="2" id="KW-1185">Reference proteome</keyword>
<dbReference type="Proteomes" id="UP000694460">
    <property type="component" value="Unassembled WGS sequence"/>
</dbReference>
<sequence>MNEDEFWSATDQIKLIHQWARASYVAPWALLCAVLLRVIASTGHPVMLPGPPAPASLNMGLVLIGRSGSGKGVTDKLSRVVWPADIHEEGLGSGQGIAELFKEQKDPEDRITRALISVSEIDHLSALNAGQGNNTRAAIKAALTGDRLGSKGASSATSRSVPADSYRLCLSISAQFGHCGVLLDDVSGGTPQRQLWVLVTDPDMPEEPGPTPDRVLDTALPSWALSGSQTLIQYGTPEIREYVAAGLLANQRGQLDAIDGHRTLTRLKVAAALAILDHRMVVSGVDWELSDHIMAKSDATRAAVLEYDRQAARAKLREKSIAKAVGEEIIDDRRTEVVRRRIFRILSEGPATHGTVHSRIGKREYKELFPDVIASLLRSGEVLAEELPRGKRYSLSTGVKVDPRVKDDIPSSDRLTLGVKVDPGATITDLDSRRSHDSERPKVSCRKWFEEYVSKALASGATRLNPFAVIAAGEAYGYKEQNIRVAASAHADITAVRDERTTWWSLTGERLFGPSKVLTDYLEQLPANTTEVDQNDYYAYAERNGIERTLARKTAVKSELIESVPAHGASQSERRWLIRPPVAAPAEGEVTA</sequence>
<dbReference type="RefSeq" id="WP_209913111.1">
    <property type="nucleotide sequence ID" value="NZ_JAGIOP010000001.1"/>
</dbReference>